<dbReference type="RefSeq" id="WP_200311932.1">
    <property type="nucleotide sequence ID" value="NZ_JAENIM010000041.1"/>
</dbReference>
<proteinExistence type="predicted"/>
<keyword evidence="3" id="KW-1185">Reference proteome</keyword>
<protein>
    <recommendedName>
        <fullName evidence="4">Tetratricopeptide repeat-containing protein</fullName>
    </recommendedName>
</protein>
<organism evidence="2 3">
    <name type="scientific">Persicirhabdus sediminis</name>
    <dbReference type="NCBI Taxonomy" id="454144"/>
    <lineage>
        <taxon>Bacteria</taxon>
        <taxon>Pseudomonadati</taxon>
        <taxon>Verrucomicrobiota</taxon>
        <taxon>Verrucomicrobiia</taxon>
        <taxon>Verrucomicrobiales</taxon>
        <taxon>Verrucomicrobiaceae</taxon>
        <taxon>Persicirhabdus</taxon>
    </lineage>
</organism>
<feature type="compositionally biased region" description="Low complexity" evidence="1">
    <location>
        <begin position="291"/>
        <end position="313"/>
    </location>
</feature>
<dbReference type="Proteomes" id="UP000624703">
    <property type="component" value="Unassembled WGS sequence"/>
</dbReference>
<dbReference type="AlphaFoldDB" id="A0A8J7SKA6"/>
<gene>
    <name evidence="2" type="ORF">JIN82_12255</name>
</gene>
<dbReference type="SUPFAM" id="SSF48452">
    <property type="entry name" value="TPR-like"/>
    <property type="match status" value="1"/>
</dbReference>
<reference evidence="2" key="1">
    <citation type="submission" date="2021-01" db="EMBL/GenBank/DDBJ databases">
        <title>Modified the classification status of verrucomicrobia.</title>
        <authorList>
            <person name="Feng X."/>
        </authorList>
    </citation>
    <scope>NUCLEOTIDE SEQUENCE</scope>
    <source>
        <strain evidence="2">_KCTC 22039</strain>
    </source>
</reference>
<evidence type="ECO:0000256" key="1">
    <source>
        <dbReference type="SAM" id="MobiDB-lite"/>
    </source>
</evidence>
<feature type="compositionally biased region" description="Pro residues" evidence="1">
    <location>
        <begin position="272"/>
        <end position="281"/>
    </location>
</feature>
<evidence type="ECO:0008006" key="4">
    <source>
        <dbReference type="Google" id="ProtNLM"/>
    </source>
</evidence>
<feature type="region of interest" description="Disordered" evidence="1">
    <location>
        <begin position="216"/>
        <end position="353"/>
    </location>
</feature>
<evidence type="ECO:0000313" key="2">
    <source>
        <dbReference type="EMBL" id="MBK1791924.1"/>
    </source>
</evidence>
<name>A0A8J7SKA6_9BACT</name>
<comment type="caution">
    <text evidence="2">The sequence shown here is derived from an EMBL/GenBank/DDBJ whole genome shotgun (WGS) entry which is preliminary data.</text>
</comment>
<dbReference type="EMBL" id="JAENIM010000041">
    <property type="protein sequence ID" value="MBK1791924.1"/>
    <property type="molecule type" value="Genomic_DNA"/>
</dbReference>
<dbReference type="InterPro" id="IPR011990">
    <property type="entry name" value="TPR-like_helical_dom_sf"/>
</dbReference>
<sequence>MQTLEQNPAIWSTRKETARLLFDVGRYDEAAEIIWTAPEIPSVDLEIAFSARVLSRAKPARSIRLLKHVLDRNVKSPAKLLAIANGLMHYGMVLQAARFYGAATAADPEVVNGDLEHFMLWLDDSQKLWGDWENDHPQLDQLPWVKRDADKEENYEKIMAGLTTPITVPGLQESTAEHLINEYYRQLSSQGAEITAPPAVTVPLDRVKPEDVIQDAQRGAPSQVAKLRHPEQAIGGDASEVATSESPLKASEAAAPQRALPQQKPITAPAALTPPPAPATIPLPVAGQGQAPISSPAPATIPLQQAGAAQAAGTPVSGGKMLSQSGRILPKTELPAVAEEPPADGGNKPKFLF</sequence>
<accession>A0A8J7SKA6</accession>
<evidence type="ECO:0000313" key="3">
    <source>
        <dbReference type="Proteomes" id="UP000624703"/>
    </source>
</evidence>